<keyword evidence="3 6" id="KW-0812">Transmembrane</keyword>
<gene>
    <name evidence="7" type="ORF">SELMODRAFT_425459</name>
</gene>
<evidence type="ECO:0000256" key="4">
    <source>
        <dbReference type="ARBA" id="ARBA00022989"/>
    </source>
</evidence>
<dbReference type="GO" id="GO:0022857">
    <property type="term" value="F:transmembrane transporter activity"/>
    <property type="evidence" value="ECO:0007669"/>
    <property type="project" value="UniProtKB-ARBA"/>
</dbReference>
<evidence type="ECO:0000313" key="7">
    <source>
        <dbReference type="EMBL" id="EFJ12430.1"/>
    </source>
</evidence>
<evidence type="ECO:0000256" key="5">
    <source>
        <dbReference type="ARBA" id="ARBA00023136"/>
    </source>
</evidence>
<evidence type="ECO:0000256" key="3">
    <source>
        <dbReference type="ARBA" id="ARBA00022692"/>
    </source>
</evidence>
<dbReference type="PANTHER" id="PTHR45649">
    <property type="entry name" value="AMINO-ACID PERMEASE BAT1"/>
    <property type="match status" value="1"/>
</dbReference>
<evidence type="ECO:0000313" key="8">
    <source>
        <dbReference type="Proteomes" id="UP000001514"/>
    </source>
</evidence>
<feature type="transmembrane region" description="Helical" evidence="6">
    <location>
        <begin position="37"/>
        <end position="57"/>
    </location>
</feature>
<keyword evidence="4 6" id="KW-1133">Transmembrane helix</keyword>
<feature type="transmembrane region" description="Helical" evidence="6">
    <location>
        <begin position="69"/>
        <end position="85"/>
    </location>
</feature>
<organism evidence="8">
    <name type="scientific">Selaginella moellendorffii</name>
    <name type="common">Spikemoss</name>
    <dbReference type="NCBI Taxonomy" id="88036"/>
    <lineage>
        <taxon>Eukaryota</taxon>
        <taxon>Viridiplantae</taxon>
        <taxon>Streptophyta</taxon>
        <taxon>Embryophyta</taxon>
        <taxon>Tracheophyta</taxon>
        <taxon>Lycopodiopsida</taxon>
        <taxon>Selaginellales</taxon>
        <taxon>Selaginellaceae</taxon>
        <taxon>Selaginella</taxon>
    </lineage>
</organism>
<dbReference type="AlphaFoldDB" id="D8ST61"/>
<evidence type="ECO:0000256" key="6">
    <source>
        <dbReference type="SAM" id="Phobius"/>
    </source>
</evidence>
<reference evidence="7 8" key="1">
    <citation type="journal article" date="2011" name="Science">
        <title>The Selaginella genome identifies genetic changes associated with the evolution of vascular plants.</title>
        <authorList>
            <person name="Banks J.A."/>
            <person name="Nishiyama T."/>
            <person name="Hasebe M."/>
            <person name="Bowman J.L."/>
            <person name="Gribskov M."/>
            <person name="dePamphilis C."/>
            <person name="Albert V.A."/>
            <person name="Aono N."/>
            <person name="Aoyama T."/>
            <person name="Ambrose B.A."/>
            <person name="Ashton N.W."/>
            <person name="Axtell M.J."/>
            <person name="Barker E."/>
            <person name="Barker M.S."/>
            <person name="Bennetzen J.L."/>
            <person name="Bonawitz N.D."/>
            <person name="Chapple C."/>
            <person name="Cheng C."/>
            <person name="Correa L.G."/>
            <person name="Dacre M."/>
            <person name="DeBarry J."/>
            <person name="Dreyer I."/>
            <person name="Elias M."/>
            <person name="Engstrom E.M."/>
            <person name="Estelle M."/>
            <person name="Feng L."/>
            <person name="Finet C."/>
            <person name="Floyd S.K."/>
            <person name="Frommer W.B."/>
            <person name="Fujita T."/>
            <person name="Gramzow L."/>
            <person name="Gutensohn M."/>
            <person name="Harholt J."/>
            <person name="Hattori M."/>
            <person name="Heyl A."/>
            <person name="Hirai T."/>
            <person name="Hiwatashi Y."/>
            <person name="Ishikawa M."/>
            <person name="Iwata M."/>
            <person name="Karol K.G."/>
            <person name="Koehler B."/>
            <person name="Kolukisaoglu U."/>
            <person name="Kubo M."/>
            <person name="Kurata T."/>
            <person name="Lalonde S."/>
            <person name="Li K."/>
            <person name="Li Y."/>
            <person name="Litt A."/>
            <person name="Lyons E."/>
            <person name="Manning G."/>
            <person name="Maruyama T."/>
            <person name="Michael T.P."/>
            <person name="Mikami K."/>
            <person name="Miyazaki S."/>
            <person name="Morinaga S."/>
            <person name="Murata T."/>
            <person name="Mueller-Roeber B."/>
            <person name="Nelson D.R."/>
            <person name="Obara M."/>
            <person name="Oguri Y."/>
            <person name="Olmstead R.G."/>
            <person name="Onodera N."/>
            <person name="Petersen B.L."/>
            <person name="Pils B."/>
            <person name="Prigge M."/>
            <person name="Rensing S.A."/>
            <person name="Riano-Pachon D.M."/>
            <person name="Roberts A.W."/>
            <person name="Sato Y."/>
            <person name="Scheller H.V."/>
            <person name="Schulz B."/>
            <person name="Schulz C."/>
            <person name="Shakirov E.V."/>
            <person name="Shibagaki N."/>
            <person name="Shinohara N."/>
            <person name="Shippen D.E."/>
            <person name="Soerensen I."/>
            <person name="Sotooka R."/>
            <person name="Sugimoto N."/>
            <person name="Sugita M."/>
            <person name="Sumikawa N."/>
            <person name="Tanurdzic M."/>
            <person name="Theissen G."/>
            <person name="Ulvskov P."/>
            <person name="Wakazuki S."/>
            <person name="Weng J.K."/>
            <person name="Willats W.W."/>
            <person name="Wipf D."/>
            <person name="Wolf P.G."/>
            <person name="Yang L."/>
            <person name="Zimmer A.D."/>
            <person name="Zhu Q."/>
            <person name="Mitros T."/>
            <person name="Hellsten U."/>
            <person name="Loque D."/>
            <person name="Otillar R."/>
            <person name="Salamov A."/>
            <person name="Schmutz J."/>
            <person name="Shapiro H."/>
            <person name="Lindquist E."/>
            <person name="Lucas S."/>
            <person name="Rokhsar D."/>
            <person name="Grigoriev I.V."/>
        </authorList>
    </citation>
    <scope>NUCLEOTIDE SEQUENCE [LARGE SCALE GENOMIC DNA]</scope>
</reference>
<evidence type="ECO:0000256" key="2">
    <source>
        <dbReference type="ARBA" id="ARBA00022448"/>
    </source>
</evidence>
<dbReference type="EMBL" id="GL377639">
    <property type="protein sequence ID" value="EFJ12430.1"/>
    <property type="molecule type" value="Genomic_DNA"/>
</dbReference>
<dbReference type="Proteomes" id="UP000001514">
    <property type="component" value="Unassembled WGS sequence"/>
</dbReference>
<sequence>MDHWLWPVTTSIDLSLATLLQVMVLLSTGGANGRGYYASKCVVIGFHADLLFLHGLYFNTVNNEGIHSYPYIFLLGILMSQYALIGYDASAHMVAFWFIFVLTIVPCSPRRPDQQTKTVHLEL</sequence>
<protein>
    <submittedName>
        <fullName evidence="7">Uncharacterized protein</fullName>
    </submittedName>
</protein>
<proteinExistence type="predicted"/>
<keyword evidence="8" id="KW-1185">Reference proteome</keyword>
<dbReference type="GO" id="GO:0016020">
    <property type="term" value="C:membrane"/>
    <property type="evidence" value="ECO:0007669"/>
    <property type="project" value="UniProtKB-SubCell"/>
</dbReference>
<dbReference type="Gramene" id="EFJ12430">
    <property type="protein sequence ID" value="EFJ12430"/>
    <property type="gene ID" value="SELMODRAFT_425459"/>
</dbReference>
<dbReference type="HOGENOM" id="CLU_2019209_0_0_1"/>
<evidence type="ECO:0000256" key="1">
    <source>
        <dbReference type="ARBA" id="ARBA00004141"/>
    </source>
</evidence>
<keyword evidence="5 6" id="KW-0472">Membrane</keyword>
<keyword evidence="2" id="KW-0813">Transport</keyword>
<comment type="subcellular location">
    <subcellularLocation>
        <location evidence="1">Membrane</location>
        <topology evidence="1">Multi-pass membrane protein</topology>
    </subcellularLocation>
</comment>
<name>D8ST61_SELML</name>
<dbReference type="KEGG" id="smo:SELMODRAFT_425459"/>
<dbReference type="eggNOG" id="KOG1289">
    <property type="taxonomic scope" value="Eukaryota"/>
</dbReference>
<accession>D8ST61</accession>
<dbReference type="InParanoid" id="D8ST61"/>
<feature type="transmembrane region" description="Helical" evidence="6">
    <location>
        <begin position="91"/>
        <end position="108"/>
    </location>
</feature>
<dbReference type="PANTHER" id="PTHR45649:SF30">
    <property type="entry name" value="AMINO-ACID PERMEASE BAT1"/>
    <property type="match status" value="1"/>
</dbReference>